<dbReference type="EMBL" id="BAABRU010000006">
    <property type="protein sequence ID" value="GAA5528204.1"/>
    <property type="molecule type" value="Genomic_DNA"/>
</dbReference>
<evidence type="ECO:0000313" key="11">
    <source>
        <dbReference type="Proteomes" id="UP001428290"/>
    </source>
</evidence>
<keyword evidence="6" id="KW-0238">DNA-binding</keyword>
<dbReference type="Proteomes" id="UP001428290">
    <property type="component" value="Unassembled WGS sequence"/>
</dbReference>
<evidence type="ECO:0000256" key="5">
    <source>
        <dbReference type="ARBA" id="ARBA00022747"/>
    </source>
</evidence>
<dbReference type="Pfam" id="PF07669">
    <property type="entry name" value="Eco57I"/>
    <property type="match status" value="1"/>
</dbReference>
<gene>
    <name evidence="10" type="ORF">Hgul01_02001</name>
</gene>
<dbReference type="InterPro" id="IPR029063">
    <property type="entry name" value="SAM-dependent_MTases_sf"/>
</dbReference>
<evidence type="ECO:0000256" key="6">
    <source>
        <dbReference type="ARBA" id="ARBA00023125"/>
    </source>
</evidence>
<dbReference type="SUPFAM" id="SSF53335">
    <property type="entry name" value="S-adenosyl-L-methionine-dependent methyltransferases"/>
    <property type="match status" value="1"/>
</dbReference>
<name>A0ABP9WYM4_9CHLR</name>
<dbReference type="PROSITE" id="PS00092">
    <property type="entry name" value="N6_MTASE"/>
    <property type="match status" value="1"/>
</dbReference>
<reference evidence="10 11" key="1">
    <citation type="submission" date="2024-02" db="EMBL/GenBank/DDBJ databases">
        <title>Herpetosiphon gulosus NBRC 112829.</title>
        <authorList>
            <person name="Ichikawa N."/>
            <person name="Katano-Makiyama Y."/>
            <person name="Hidaka K."/>
        </authorList>
    </citation>
    <scope>NUCLEOTIDE SEQUENCE [LARGE SCALE GENOMIC DNA]</scope>
    <source>
        <strain evidence="10 11">NBRC 112829</strain>
    </source>
</reference>
<evidence type="ECO:0000256" key="2">
    <source>
        <dbReference type="ARBA" id="ARBA00022603"/>
    </source>
</evidence>
<dbReference type="InterPro" id="IPR011639">
    <property type="entry name" value="MethylTrfase_TaqI-like_dom"/>
</dbReference>
<evidence type="ECO:0000256" key="1">
    <source>
        <dbReference type="ARBA" id="ARBA00011900"/>
    </source>
</evidence>
<dbReference type="PANTHER" id="PTHR33841:SF1">
    <property type="entry name" value="DNA METHYLTRANSFERASE A"/>
    <property type="match status" value="1"/>
</dbReference>
<dbReference type="EC" id="2.1.1.72" evidence="1"/>
<feature type="domain" description="Type II methyltransferase M.TaqI-like" evidence="8">
    <location>
        <begin position="766"/>
        <end position="1037"/>
    </location>
</feature>
<evidence type="ECO:0000256" key="4">
    <source>
        <dbReference type="ARBA" id="ARBA00022691"/>
    </source>
</evidence>
<dbReference type="InterPro" id="IPR025931">
    <property type="entry name" value="TaqI_C"/>
</dbReference>
<keyword evidence="2" id="KW-0489">Methyltransferase</keyword>
<dbReference type="InterPro" id="IPR002052">
    <property type="entry name" value="DNA_methylase_N6_adenine_CS"/>
</dbReference>
<accession>A0ABP9WYM4</accession>
<keyword evidence="4" id="KW-0949">S-adenosyl-L-methionine</keyword>
<feature type="domain" description="TaqI-like C-terminal specificity" evidence="9">
    <location>
        <begin position="1159"/>
        <end position="1278"/>
    </location>
</feature>
<dbReference type="Pfam" id="PF12950">
    <property type="entry name" value="TaqI_C"/>
    <property type="match status" value="1"/>
</dbReference>
<organism evidence="10 11">
    <name type="scientific">Herpetosiphon gulosus</name>
    <dbReference type="NCBI Taxonomy" id="1973496"/>
    <lineage>
        <taxon>Bacteria</taxon>
        <taxon>Bacillati</taxon>
        <taxon>Chloroflexota</taxon>
        <taxon>Chloroflexia</taxon>
        <taxon>Herpetosiphonales</taxon>
        <taxon>Herpetosiphonaceae</taxon>
        <taxon>Herpetosiphon</taxon>
    </lineage>
</organism>
<comment type="caution">
    <text evidence="10">The sequence shown here is derived from an EMBL/GenBank/DDBJ whole genome shotgun (WGS) entry which is preliminary data.</text>
</comment>
<sequence>MTATIQHLSEVRSSQDFRDYLVKLGFQAEHGAIDQLLELGAIDQVRMGRSELVAIAEPEYRVIWVSSANLPLDLLRKLQRRLADAGLSGLVACTTNWDSLTLYLLRSEDREQGFVHEWSLNLRALRPADLQALRWLDITRADPFDLGQPFLQAFRRAKRPTLYTNQGLFSNYYLNQRLDHDYPQWRSRTAKIDPLAAQVQALIVQAQTLDQQQTLTTIVQPILQTLGWELAAGNSAVAKLSYQGQALAFCRVLPFGASLDLDVQSAEGSPDLPLIGALVGQEKIQWAILTNGQVWRLIFRQATSASGTYYEIDLDDLLSLGEPVDWSWFSGFFGAAWFAAPANQPSFLSKLYQLGQVRAEELGKDLKLTIYQDVFLDLAQALLEAQRRRGVDTDDPTAITLIYRATLLLLYRLLFILYAEARELLPLQAASYYPHSLTYLLSSIALVRSRVVQADRQFTLSASDWRIWHYLQALFAAIADGRAAWGVPRYNGGLFAANADSSAAHQLLDQLTEIDSMHLAKALDCLAREKSVQTDEASFGNEHKALRLIDYMDLDVQRLGGIYEGLLEHELNFAPHDGYLTKGAFSTKASPTGRFVPKGEFYLAITNQDRKSTGSYYTPDYIVRYIVEQTLKPILDQRKATFREAINNLRVLQTSLKRTSDPTTIRFKRDQLEQISQQAIDSLLDIKVLDPAMGSGHFLVTAVNYLSDQLIAIVAEYPDNPLMPQLQTMREAIKQNLLHQQLSPNDIRDEQLSDRILLRRMVMKRCIFGVDLNDLAVELAKLSLWLDSFTVGAPLSFLDHHLKHGNSLIGVWDVEQAIVLGSPRWNEFMRALANMVTIANLTDSTITELEQSYSLYTTMQQMIQPQREQLHVDLANQFISISSLGQARRVPYTPAEQRAEIFPQATLDSYAAAQTEAQRRHFFHWKLEFPEVFVDVAKGDWKQQPGFDVVIGNPPYGAIFDKKEENYITKEYEYVLYRVESYICFMELSLDILRHGGNSSFIVPDTWMYLDFTEKLRKYLIQELNINKIIALPRSVFDEASVDTSIYVISKNKENDNTIDFISYKKDLIITNIDDGNLYHMTQSRFDRESFIINPYMNDKELAVIDGILSISNKMNEISFINYGLKAYQKGKGKPKQDDQIMNTRPFTSDKKENDDFYPFFEGGSIERYNTLWEDDNWINWGVWLAEPRNEKLFLGERLVFRKVVNSRLLGNLISGKVFSNTLLYTIKLKDDVKIQYKTLLAILNSGLQGFIFSRIFAINSDDTFPQILLDDFSNLPIRKIHFTTEASERQRLLSEARHLTERLLQNPTSLELSHSAAGWPRFAAEAYRASELGQLISRLLPTDAQANFVAFAEGASGAEEHSDVVHDLLAELAQQMIDLNASKQTEVKRFLSWLEHNLAIQPDNKGHTGIDSLKNKTKLQNYLGDYQKNGSAETWSAIHAVLSANKSRLLNNHWLEGMFEQQLRGAYEQSLTLLQPIKAQLARTDALIDQLVYQLYGLTPAEIRVVEGQA</sequence>
<evidence type="ECO:0000256" key="7">
    <source>
        <dbReference type="ARBA" id="ARBA00047942"/>
    </source>
</evidence>
<evidence type="ECO:0000259" key="9">
    <source>
        <dbReference type="Pfam" id="PF12950"/>
    </source>
</evidence>
<dbReference type="Gene3D" id="3.40.50.150">
    <property type="entry name" value="Vaccinia Virus protein VP39"/>
    <property type="match status" value="1"/>
</dbReference>
<keyword evidence="5" id="KW-0680">Restriction system</keyword>
<keyword evidence="3" id="KW-0808">Transferase</keyword>
<evidence type="ECO:0000256" key="3">
    <source>
        <dbReference type="ARBA" id="ARBA00022679"/>
    </source>
</evidence>
<dbReference type="PANTHER" id="PTHR33841">
    <property type="entry name" value="DNA METHYLTRANSFERASE YEEA-RELATED"/>
    <property type="match status" value="1"/>
</dbReference>
<evidence type="ECO:0000259" key="8">
    <source>
        <dbReference type="Pfam" id="PF07669"/>
    </source>
</evidence>
<evidence type="ECO:0000313" key="10">
    <source>
        <dbReference type="EMBL" id="GAA5528204.1"/>
    </source>
</evidence>
<proteinExistence type="predicted"/>
<dbReference type="RefSeq" id="WP_345721816.1">
    <property type="nucleotide sequence ID" value="NZ_BAABRU010000006.1"/>
</dbReference>
<protein>
    <recommendedName>
        <fullName evidence="1">site-specific DNA-methyltransferase (adenine-specific)</fullName>
        <ecNumber evidence="1">2.1.1.72</ecNumber>
    </recommendedName>
</protein>
<dbReference type="PRINTS" id="PR00507">
    <property type="entry name" value="N12N6MTFRASE"/>
</dbReference>
<keyword evidence="11" id="KW-1185">Reference proteome</keyword>
<comment type="catalytic activity">
    <reaction evidence="7">
        <text>a 2'-deoxyadenosine in DNA + S-adenosyl-L-methionine = an N(6)-methyl-2'-deoxyadenosine in DNA + S-adenosyl-L-homocysteine + H(+)</text>
        <dbReference type="Rhea" id="RHEA:15197"/>
        <dbReference type="Rhea" id="RHEA-COMP:12418"/>
        <dbReference type="Rhea" id="RHEA-COMP:12419"/>
        <dbReference type="ChEBI" id="CHEBI:15378"/>
        <dbReference type="ChEBI" id="CHEBI:57856"/>
        <dbReference type="ChEBI" id="CHEBI:59789"/>
        <dbReference type="ChEBI" id="CHEBI:90615"/>
        <dbReference type="ChEBI" id="CHEBI:90616"/>
        <dbReference type="EC" id="2.1.1.72"/>
    </reaction>
</comment>
<dbReference type="InterPro" id="IPR050953">
    <property type="entry name" value="N4_N6_ade-DNA_methylase"/>
</dbReference>